<reference evidence="2 3" key="1">
    <citation type="journal article" date="2014" name="Genome Announc.">
        <title>Genome sequence of the basidiomycetous fungus Pseudozyma aphidis DSM70725, an efficient producer of biosurfactant mannosylerythritol lipids.</title>
        <authorList>
            <person name="Lorenz S."/>
            <person name="Guenther M."/>
            <person name="Grumaz C."/>
            <person name="Rupp S."/>
            <person name="Zibek S."/>
            <person name="Sohn K."/>
        </authorList>
    </citation>
    <scope>NUCLEOTIDE SEQUENCE [LARGE SCALE GENOMIC DNA]</scope>
    <source>
        <strain evidence="3">ATCC 32657 / CBS 517.83 / DSM 70725 / JCM 10318 / NBRC 10182 / NRRL Y-7954 / St-0401</strain>
    </source>
</reference>
<dbReference type="Proteomes" id="UP000019462">
    <property type="component" value="Unassembled WGS sequence"/>
</dbReference>
<proteinExistence type="predicted"/>
<comment type="caution">
    <text evidence="2">The sequence shown here is derived from an EMBL/GenBank/DDBJ whole genome shotgun (WGS) entry which is preliminary data.</text>
</comment>
<accession>W3VR81</accession>
<dbReference type="AlphaFoldDB" id="W3VR81"/>
<feature type="compositionally biased region" description="Low complexity" evidence="1">
    <location>
        <begin position="42"/>
        <end position="59"/>
    </location>
</feature>
<keyword evidence="3" id="KW-1185">Reference proteome</keyword>
<dbReference type="HOGENOM" id="CLU_2292894_0_0_1"/>
<name>W3VR81_MOEAP</name>
<evidence type="ECO:0000313" key="3">
    <source>
        <dbReference type="Proteomes" id="UP000019462"/>
    </source>
</evidence>
<evidence type="ECO:0000313" key="2">
    <source>
        <dbReference type="EMBL" id="ETS63990.1"/>
    </source>
</evidence>
<feature type="region of interest" description="Disordered" evidence="1">
    <location>
        <begin position="35"/>
        <end position="76"/>
    </location>
</feature>
<sequence length="101" mass="10961">MPSVLCTAELRVSIRRMFLLATYHFDGDVWGDEKSGLHTSLARSSNSENKASASNAAAARTPNLGHKQSGLEPRRRLSSLTTALGLQAEWKFSTTSKLGRG</sequence>
<gene>
    <name evidence="2" type="ORF">PaG_02326</name>
</gene>
<evidence type="ECO:0000256" key="1">
    <source>
        <dbReference type="SAM" id="MobiDB-lite"/>
    </source>
</evidence>
<organism evidence="2 3">
    <name type="scientific">Moesziomyces aphidis</name>
    <name type="common">Pseudozyma aphidis</name>
    <dbReference type="NCBI Taxonomy" id="84754"/>
    <lineage>
        <taxon>Eukaryota</taxon>
        <taxon>Fungi</taxon>
        <taxon>Dikarya</taxon>
        <taxon>Basidiomycota</taxon>
        <taxon>Ustilaginomycotina</taxon>
        <taxon>Ustilaginomycetes</taxon>
        <taxon>Ustilaginales</taxon>
        <taxon>Ustilaginaceae</taxon>
        <taxon>Moesziomyces</taxon>
    </lineage>
</organism>
<protein>
    <submittedName>
        <fullName evidence="2">Uncharacterized protein</fullName>
    </submittedName>
</protein>
<dbReference type="EMBL" id="AWNI01000008">
    <property type="protein sequence ID" value="ETS63990.1"/>
    <property type="molecule type" value="Genomic_DNA"/>
</dbReference>